<gene>
    <name evidence="4" type="ORF">EYB53_006195</name>
</gene>
<dbReference type="Gene3D" id="3.40.50.10810">
    <property type="entry name" value="Tandem AAA-ATPase domain"/>
    <property type="match status" value="2"/>
</dbReference>
<dbReference type="InterPro" id="IPR014001">
    <property type="entry name" value="Helicase_ATP-bd"/>
</dbReference>
<evidence type="ECO:0000259" key="2">
    <source>
        <dbReference type="PROSITE" id="PS51192"/>
    </source>
</evidence>
<keyword evidence="5" id="KW-1185">Reference proteome</keyword>
<evidence type="ECO:0000259" key="3">
    <source>
        <dbReference type="PROSITE" id="PS51194"/>
    </source>
</evidence>
<dbReference type="PANTHER" id="PTHR45766">
    <property type="entry name" value="DNA ANNEALING HELICASE AND ENDONUCLEASE ZRANB3 FAMILY MEMBER"/>
    <property type="match status" value="1"/>
</dbReference>
<keyword evidence="4" id="KW-0255">Endonuclease</keyword>
<evidence type="ECO:0000313" key="4">
    <source>
        <dbReference type="EMBL" id="MBP1465290.1"/>
    </source>
</evidence>
<reference evidence="4 5" key="1">
    <citation type="submission" date="2021-03" db="EMBL/GenBank/DDBJ databases">
        <authorList>
            <person name="Grouzdev D.S."/>
        </authorList>
    </citation>
    <scope>NUCLEOTIDE SEQUENCE [LARGE SCALE GENOMIC DNA]</scope>
    <source>
        <strain evidence="4 5">M50-1</strain>
    </source>
</reference>
<feature type="domain" description="Helicase ATP-binding" evidence="2">
    <location>
        <begin position="268"/>
        <end position="409"/>
    </location>
</feature>
<accession>A0ABS4D799</accession>
<dbReference type="Gene3D" id="3.40.50.300">
    <property type="entry name" value="P-loop containing nucleotide triphosphate hydrolases"/>
    <property type="match status" value="1"/>
</dbReference>
<dbReference type="InterPro" id="IPR025202">
    <property type="entry name" value="PLD-like_dom"/>
</dbReference>
<dbReference type="PROSITE" id="PS51192">
    <property type="entry name" value="HELICASE_ATP_BIND_1"/>
    <property type="match status" value="1"/>
</dbReference>
<sequence>MVSKIFDNIDQKLVDALLKTLQNARRADFCIGFFRLSGWGQVADALDHFAGGEQACCRVLIGMNERPDEELRRLQRQLRKGAAELDLARAAQLKSRVATEFRKQLVGMAPTNQDEAALRKLCRQIQDGKVTVKLHLSYNLHAKLYLAYRDDPDNPVTAYLGSSNLTMSGLRIQGELNTKITDDLDNEKLEAWFNDRWDDDWSVDISKDLLAALEESWAGVERRPYHIYLKMAYHLAEEARAGLNEFSLPRDFRGKLFPFQEAAVKIAARHLNERGGVLLGDVVGLGKTMMASALVRIFRDDFNLRPVIVCPKNLVPMWAEYDRAWDLGARIIPFSMAHKEFPNLPARYKLIVIDESHTLRNPEGRRYKAIAEYIQAFGEKECKVVLLSATPYNKSYLDLSAQLRLFLPDDRDLGIRPEAFLRAGGDDELLRAQVQPRTLRAFEFSPHADDWRELMRLFMVRRTRSFIKQHYAKYDEERKRFYLELNGTSPFYFPERVPRTLPVASSNDNDPYRQLYAAPVVDALGSLALPRYGLANYLKANASHLATAAERPLLENLSRAGKRLMGFCRTNLFKRLESGGAVFLQSLDRHILRNAIVLHALTHGLPIPLGAQAAEVLIADTDLDADSAAVQEGFADEEVTTRRHTTAEVAAATGLDPYSMEAYQRRAEQLYTLYAGQLKSRFNWLQPGLFKPTLKTDLQADVDALLTILAAHGRWDPARDVKLTALRALIHDLAGQKVLIFTQFADTVAYLVKQLRAAGVARVAGVTGQSENPTELVQRFSPRSNGVNDPNLLANPLDVLIATDVLSEGQNLQDCAQVVNFDLPWAIIRLIQRAGRVDRIGQQSDTVTCSTFLPAEGIEAIIRLRARVRQRLQENGEVVGTDEQFFEEAEQAQERRILQNLYTETSGVLDEEQDREVDLASYAYQIWKNALAANPGLKKVIEDMPNVVYSARRLADPTAPITVLPYQAPPGVLVYLKSASGTDALAWIDEHGNSVTQSQYAILRAAECTLATEALPRAASHHALVRKAFDLVEEREALGGGLGSPRGARYRLYEKLTAHRDHMAATAPLFLSTELERIIDDIYRYPLRQGAADAINRQLRSGASAEQLAELARTLRDENKLCFSHETSDDLRDEPQVVCSLGLV</sequence>
<dbReference type="InterPro" id="IPR027417">
    <property type="entry name" value="P-loop_NTPase"/>
</dbReference>
<proteinExistence type="predicted"/>
<dbReference type="Proteomes" id="UP001193081">
    <property type="component" value="Unassembled WGS sequence"/>
</dbReference>
<keyword evidence="4" id="KW-0540">Nuclease</keyword>
<keyword evidence="1" id="KW-0378">Hydrolase</keyword>
<dbReference type="InterPro" id="IPR049730">
    <property type="entry name" value="SNF2/RAD54-like_C"/>
</dbReference>
<dbReference type="InterPro" id="IPR038718">
    <property type="entry name" value="SNF2-like_sf"/>
</dbReference>
<evidence type="ECO:0000256" key="1">
    <source>
        <dbReference type="ARBA" id="ARBA00022801"/>
    </source>
</evidence>
<dbReference type="Pfam" id="PF00271">
    <property type="entry name" value="Helicase_C"/>
    <property type="match status" value="1"/>
</dbReference>
<comment type="caution">
    <text evidence="4">The sequence shown here is derived from an EMBL/GenBank/DDBJ whole genome shotgun (WGS) entry which is preliminary data.</text>
</comment>
<dbReference type="PANTHER" id="PTHR45766:SF6">
    <property type="entry name" value="SWI_SNF-RELATED MATRIX-ASSOCIATED ACTIN-DEPENDENT REGULATOR OF CHROMATIN SUBFAMILY A-LIKE PROTEIN 1"/>
    <property type="match status" value="1"/>
</dbReference>
<dbReference type="PROSITE" id="PS51194">
    <property type="entry name" value="HELICASE_CTER"/>
    <property type="match status" value="1"/>
</dbReference>
<dbReference type="Pfam" id="PF13091">
    <property type="entry name" value="PLDc_2"/>
    <property type="match status" value="1"/>
</dbReference>
<dbReference type="GO" id="GO:0004519">
    <property type="term" value="F:endonuclease activity"/>
    <property type="evidence" value="ECO:0007669"/>
    <property type="project" value="UniProtKB-KW"/>
</dbReference>
<evidence type="ECO:0000313" key="5">
    <source>
        <dbReference type="Proteomes" id="UP001193081"/>
    </source>
</evidence>
<feature type="domain" description="Helicase C-terminal" evidence="3">
    <location>
        <begin position="725"/>
        <end position="909"/>
    </location>
</feature>
<dbReference type="InterPro" id="IPR001650">
    <property type="entry name" value="Helicase_C-like"/>
</dbReference>
<dbReference type="SUPFAM" id="SSF56024">
    <property type="entry name" value="Phospholipase D/nuclease"/>
    <property type="match status" value="1"/>
</dbReference>
<dbReference type="EMBL" id="SIJK02000007">
    <property type="protein sequence ID" value="MBP1465290.1"/>
    <property type="molecule type" value="Genomic_DNA"/>
</dbReference>
<name>A0ABS4D799_9CHLR</name>
<dbReference type="SMART" id="SM00490">
    <property type="entry name" value="HELICc"/>
    <property type="match status" value="1"/>
</dbReference>
<organism evidence="4 5">
    <name type="scientific">Candidatus Chloroploca mongolica</name>
    <dbReference type="NCBI Taxonomy" id="2528176"/>
    <lineage>
        <taxon>Bacteria</taxon>
        <taxon>Bacillati</taxon>
        <taxon>Chloroflexota</taxon>
        <taxon>Chloroflexia</taxon>
        <taxon>Chloroflexales</taxon>
        <taxon>Chloroflexineae</taxon>
        <taxon>Oscillochloridaceae</taxon>
        <taxon>Candidatus Chloroploca</taxon>
    </lineage>
</organism>
<dbReference type="Gene3D" id="3.30.870.10">
    <property type="entry name" value="Endonuclease Chain A"/>
    <property type="match status" value="1"/>
</dbReference>
<dbReference type="CDD" id="cd18793">
    <property type="entry name" value="SF2_C_SNF"/>
    <property type="match status" value="1"/>
</dbReference>
<dbReference type="CDD" id="cd09178">
    <property type="entry name" value="PLDc_N_Snf2_like"/>
    <property type="match status" value="1"/>
</dbReference>
<protein>
    <submittedName>
        <fullName evidence="4">NgoFVII family restriction endonuclease</fullName>
    </submittedName>
</protein>
<dbReference type="SUPFAM" id="SSF52540">
    <property type="entry name" value="P-loop containing nucleoside triphosphate hydrolases"/>
    <property type="match status" value="2"/>
</dbReference>
<dbReference type="SMART" id="SM00487">
    <property type="entry name" value="DEXDc"/>
    <property type="match status" value="1"/>
</dbReference>